<sequence length="259" mass="29499">MKNLLIVLALLMSTKLQALAQSSSVQKSDSIIIAVSPYVAPYVIQKNDSGIQLEIIKAAFKNQGINNISIEYMSNKRAEYQLNNGAIDVAMNHSNFYLPGIYVSKRILNYQNVVISLLKNNYTINSVYDLSEKSILAFQHAPAYLPHSFKLALYKVSSYEEVINQRAQVDHLMKGWVDTIILDKRIFLYYLNEYRQTNETSHVAIHSIFPEAPRPAYFNSKVLQEIFDEGLTNIIENGQYHSILINLEAQYAQNPEVSN</sequence>
<feature type="signal peptide" evidence="2">
    <location>
        <begin position="1"/>
        <end position="20"/>
    </location>
</feature>
<dbReference type="EMBL" id="AQGU01000029">
    <property type="protein sequence ID" value="MBE0361591.1"/>
    <property type="molecule type" value="Genomic_DNA"/>
</dbReference>
<dbReference type="PANTHER" id="PTHR35936:SF25">
    <property type="entry name" value="ABC TRANSPORTER SUBSTRATE-BINDING PROTEIN"/>
    <property type="match status" value="1"/>
</dbReference>
<evidence type="ECO:0000313" key="3">
    <source>
        <dbReference type="EMBL" id="MBE0361591.1"/>
    </source>
</evidence>
<protein>
    <submittedName>
        <fullName evidence="3">Polar amino acid transport system substrate-binding protein</fullName>
    </submittedName>
</protein>
<evidence type="ECO:0000256" key="2">
    <source>
        <dbReference type="SAM" id="SignalP"/>
    </source>
</evidence>
<feature type="chain" id="PRO_5046304965" evidence="2">
    <location>
        <begin position="21"/>
        <end position="259"/>
    </location>
</feature>
<organism evidence="3 4">
    <name type="scientific">Pseudoalteromonas aliena SW19</name>
    <dbReference type="NCBI Taxonomy" id="1314866"/>
    <lineage>
        <taxon>Bacteria</taxon>
        <taxon>Pseudomonadati</taxon>
        <taxon>Pseudomonadota</taxon>
        <taxon>Gammaproteobacteria</taxon>
        <taxon>Alteromonadales</taxon>
        <taxon>Pseudoalteromonadaceae</taxon>
        <taxon>Pseudoalteromonas</taxon>
    </lineage>
</organism>
<comment type="caution">
    <text evidence="3">The sequence shown here is derived from an EMBL/GenBank/DDBJ whole genome shotgun (WGS) entry which is preliminary data.</text>
</comment>
<evidence type="ECO:0000256" key="1">
    <source>
        <dbReference type="ARBA" id="ARBA00010333"/>
    </source>
</evidence>
<proteinExistence type="inferred from homology"/>
<reference evidence="3 4" key="1">
    <citation type="submission" date="2015-06" db="EMBL/GenBank/DDBJ databases">
        <title>Genome sequence of Pseudoalteromonas aliena.</title>
        <authorList>
            <person name="Xie B.-B."/>
            <person name="Rong J.-C."/>
            <person name="Qin Q.-L."/>
            <person name="Zhang Y.-Z."/>
        </authorList>
    </citation>
    <scope>NUCLEOTIDE SEQUENCE [LARGE SCALE GENOMIC DNA]</scope>
    <source>
        <strain evidence="3 4">SW19</strain>
    </source>
</reference>
<evidence type="ECO:0000313" key="4">
    <source>
        <dbReference type="Proteomes" id="UP000648482"/>
    </source>
</evidence>
<accession>A0ABR9E4Q1</accession>
<dbReference type="PANTHER" id="PTHR35936">
    <property type="entry name" value="MEMBRANE-BOUND LYTIC MUREIN TRANSGLYCOSYLASE F"/>
    <property type="match status" value="1"/>
</dbReference>
<keyword evidence="4" id="KW-1185">Reference proteome</keyword>
<name>A0ABR9E4Q1_9GAMM</name>
<gene>
    <name evidence="3" type="ORF">PALI_b0588</name>
</gene>
<comment type="similarity">
    <text evidence="1">Belongs to the bacterial solute-binding protein 3 family.</text>
</comment>
<dbReference type="Gene3D" id="3.40.190.10">
    <property type="entry name" value="Periplasmic binding protein-like II"/>
    <property type="match status" value="2"/>
</dbReference>
<dbReference type="Proteomes" id="UP000648482">
    <property type="component" value="Unassembled WGS sequence"/>
</dbReference>
<dbReference type="SUPFAM" id="SSF53850">
    <property type="entry name" value="Periplasmic binding protein-like II"/>
    <property type="match status" value="1"/>
</dbReference>
<keyword evidence="2" id="KW-0732">Signal</keyword>